<proteinExistence type="predicted"/>
<dbReference type="SUPFAM" id="SSF46955">
    <property type="entry name" value="Putative DNA-binding domain"/>
    <property type="match status" value="1"/>
</dbReference>
<dbReference type="InterPro" id="IPR041657">
    <property type="entry name" value="HTH_17"/>
</dbReference>
<accession>A0A977KNM5</accession>
<dbReference type="NCBIfam" id="TIGR01764">
    <property type="entry name" value="excise"/>
    <property type="match status" value="1"/>
</dbReference>
<dbReference type="Pfam" id="PF12728">
    <property type="entry name" value="HTH_17"/>
    <property type="match status" value="1"/>
</dbReference>
<keyword evidence="3" id="KW-1185">Reference proteome</keyword>
<dbReference type="InterPro" id="IPR010093">
    <property type="entry name" value="SinI_DNA-bd"/>
</dbReference>
<evidence type="ECO:0000313" key="3">
    <source>
        <dbReference type="Proteomes" id="UP001063033"/>
    </source>
</evidence>
<dbReference type="InterPro" id="IPR009061">
    <property type="entry name" value="DNA-bd_dom_put_sf"/>
</dbReference>
<reference evidence="2" key="1">
    <citation type="submission" date="2022-08" db="EMBL/GenBank/DDBJ databases">
        <authorList>
            <person name="Dojs M.A."/>
            <person name="Fleischacker C.L."/>
            <person name="Jackson S.M."/>
            <person name="Feiring S.B."/>
            <person name="Webb R.J."/>
            <person name="Schaefbauer A.B."/>
            <person name="Vigness C.A."/>
            <person name="Boyle B.L."/>
            <person name="Frank J.R."/>
            <person name="Fleischacker T.C."/>
            <person name="Ackerman S.B."/>
            <person name="Balish M.F."/>
            <person name="Garlena R.A."/>
            <person name="Russell D.A."/>
            <person name="Jacobs-Sera D."/>
            <person name="Hatfull G.F."/>
        </authorList>
    </citation>
    <scope>NUCLEOTIDE SEQUENCE</scope>
</reference>
<dbReference type="EMBL" id="OP297545">
    <property type="protein sequence ID" value="UXE04787.1"/>
    <property type="molecule type" value="Genomic_DNA"/>
</dbReference>
<gene>
    <name evidence="2" type="primary">51</name>
    <name evidence="2" type="ORF">SEA_SHAMBRE1_51</name>
</gene>
<protein>
    <submittedName>
        <fullName evidence="2">MerR-like helix-turn-helix DNA binding domain protein</fullName>
    </submittedName>
</protein>
<dbReference type="GO" id="GO:0003677">
    <property type="term" value="F:DNA binding"/>
    <property type="evidence" value="ECO:0007669"/>
    <property type="project" value="InterPro"/>
</dbReference>
<dbReference type="RefSeq" id="YP_010755394.1">
    <property type="nucleotide sequence ID" value="NC_073469.1"/>
</dbReference>
<dbReference type="KEGG" id="vg:80020046"/>
<organism evidence="2 3">
    <name type="scientific">Arthrobacter phage Shambre1</name>
    <dbReference type="NCBI Taxonomy" id="2927284"/>
    <lineage>
        <taxon>Viruses</taxon>
        <taxon>Duplodnaviria</taxon>
        <taxon>Heunggongvirae</taxon>
        <taxon>Uroviricota</taxon>
        <taxon>Caudoviricetes</taxon>
        <taxon>Bismarckvirus</taxon>
        <taxon>Bismarckvirus shambre1</taxon>
    </lineage>
</organism>
<dbReference type="GeneID" id="80020046"/>
<name>A0A977KNM5_9CAUD</name>
<feature type="domain" description="Helix-turn-helix" evidence="1">
    <location>
        <begin position="13"/>
        <end position="62"/>
    </location>
</feature>
<evidence type="ECO:0000259" key="1">
    <source>
        <dbReference type="Pfam" id="PF12728"/>
    </source>
</evidence>
<sequence>MKPADSATGSTAWLTYQQAAAVLHCSTKTIQRLVRRGELTKHVRAGSNTRYVSATQVNALAEPVPAGAAQ</sequence>
<evidence type="ECO:0000313" key="2">
    <source>
        <dbReference type="EMBL" id="UXE04787.1"/>
    </source>
</evidence>
<dbReference type="Proteomes" id="UP001063033">
    <property type="component" value="Segment"/>
</dbReference>